<feature type="chain" id="PRO_5042220279" evidence="8">
    <location>
        <begin position="21"/>
        <end position="732"/>
    </location>
</feature>
<feature type="signal peptide" evidence="8">
    <location>
        <begin position="1"/>
        <end position="20"/>
    </location>
</feature>
<dbReference type="Gene3D" id="3.50.30.30">
    <property type="match status" value="1"/>
</dbReference>
<dbReference type="CDD" id="cd02120">
    <property type="entry name" value="PA_subtilisin_like"/>
    <property type="match status" value="1"/>
</dbReference>
<evidence type="ECO:0000256" key="1">
    <source>
        <dbReference type="ARBA" id="ARBA00011073"/>
    </source>
</evidence>
<evidence type="ECO:0000256" key="3">
    <source>
        <dbReference type="ARBA" id="ARBA00022729"/>
    </source>
</evidence>
<dbReference type="PROSITE" id="PS51892">
    <property type="entry name" value="SUBTILASE"/>
    <property type="match status" value="1"/>
</dbReference>
<keyword evidence="13" id="KW-1185">Reference proteome</keyword>
<dbReference type="InterPro" id="IPR034197">
    <property type="entry name" value="Peptidases_S8_3"/>
</dbReference>
<dbReference type="AlphaFoldDB" id="A0AAD8GTY9"/>
<evidence type="ECO:0000313" key="12">
    <source>
        <dbReference type="EMBL" id="KAK1355265.1"/>
    </source>
</evidence>
<dbReference type="Pfam" id="PF17766">
    <property type="entry name" value="fn3_6"/>
    <property type="match status" value="1"/>
</dbReference>
<name>A0AAD8GTY9_9APIA</name>
<feature type="domain" description="Inhibitor I9" evidence="10">
    <location>
        <begin position="31"/>
        <end position="106"/>
    </location>
</feature>
<dbReference type="InterPro" id="IPR045051">
    <property type="entry name" value="SBT"/>
</dbReference>
<evidence type="ECO:0000259" key="10">
    <source>
        <dbReference type="Pfam" id="PF05922"/>
    </source>
</evidence>
<dbReference type="Gene3D" id="3.40.50.200">
    <property type="entry name" value="Peptidase S8/S53 domain"/>
    <property type="match status" value="1"/>
</dbReference>
<feature type="active site" description="Charge relay system" evidence="6 7">
    <location>
        <position position="526"/>
    </location>
</feature>
<evidence type="ECO:0000256" key="6">
    <source>
        <dbReference type="PIRSR" id="PIRSR615500-1"/>
    </source>
</evidence>
<evidence type="ECO:0000256" key="5">
    <source>
        <dbReference type="ARBA" id="ARBA00022825"/>
    </source>
</evidence>
<accession>A0AAD8GTY9</accession>
<dbReference type="InterPro" id="IPR041469">
    <property type="entry name" value="Subtilisin-like_FN3"/>
</dbReference>
<keyword evidence="4 7" id="KW-0378">Hydrolase</keyword>
<evidence type="ECO:0000313" key="13">
    <source>
        <dbReference type="Proteomes" id="UP001237642"/>
    </source>
</evidence>
<dbReference type="PANTHER" id="PTHR10795">
    <property type="entry name" value="PROPROTEIN CONVERTASE SUBTILISIN/KEXIN"/>
    <property type="match status" value="1"/>
</dbReference>
<gene>
    <name evidence="12" type="ORF">POM88_048521</name>
</gene>
<dbReference type="InterPro" id="IPR015500">
    <property type="entry name" value="Peptidase_S8_subtilisin-rel"/>
</dbReference>
<dbReference type="InterPro" id="IPR022398">
    <property type="entry name" value="Peptidase_S8_His-AS"/>
</dbReference>
<evidence type="ECO:0000256" key="2">
    <source>
        <dbReference type="ARBA" id="ARBA00022670"/>
    </source>
</evidence>
<evidence type="ECO:0000256" key="7">
    <source>
        <dbReference type="PROSITE-ProRule" id="PRU01240"/>
    </source>
</evidence>
<dbReference type="InterPro" id="IPR037045">
    <property type="entry name" value="S8pro/Inhibitor_I9_sf"/>
</dbReference>
<dbReference type="PROSITE" id="PS00138">
    <property type="entry name" value="SUBTILASE_SER"/>
    <property type="match status" value="1"/>
</dbReference>
<keyword evidence="3 8" id="KW-0732">Signal</keyword>
<dbReference type="CDD" id="cd04852">
    <property type="entry name" value="Peptidases_S8_3"/>
    <property type="match status" value="1"/>
</dbReference>
<protein>
    <submittedName>
        <fullName evidence="12">Cucumisin</fullName>
    </submittedName>
</protein>
<reference evidence="12" key="1">
    <citation type="submission" date="2023-02" db="EMBL/GenBank/DDBJ databases">
        <title>Genome of toxic invasive species Heracleum sosnowskyi carries increased number of genes despite the absence of recent whole-genome duplications.</title>
        <authorList>
            <person name="Schelkunov M."/>
            <person name="Shtratnikova V."/>
            <person name="Makarenko M."/>
            <person name="Klepikova A."/>
            <person name="Omelchenko D."/>
            <person name="Novikova G."/>
            <person name="Obukhova E."/>
            <person name="Bogdanov V."/>
            <person name="Penin A."/>
            <person name="Logacheva M."/>
        </authorList>
    </citation>
    <scope>NUCLEOTIDE SEQUENCE</scope>
    <source>
        <strain evidence="12">Hsosn_3</strain>
        <tissue evidence="12">Leaf</tissue>
    </source>
</reference>
<organism evidence="12 13">
    <name type="scientific">Heracleum sosnowskyi</name>
    <dbReference type="NCBI Taxonomy" id="360622"/>
    <lineage>
        <taxon>Eukaryota</taxon>
        <taxon>Viridiplantae</taxon>
        <taxon>Streptophyta</taxon>
        <taxon>Embryophyta</taxon>
        <taxon>Tracheophyta</taxon>
        <taxon>Spermatophyta</taxon>
        <taxon>Magnoliopsida</taxon>
        <taxon>eudicotyledons</taxon>
        <taxon>Gunneridae</taxon>
        <taxon>Pentapetalae</taxon>
        <taxon>asterids</taxon>
        <taxon>campanulids</taxon>
        <taxon>Apiales</taxon>
        <taxon>Apiaceae</taxon>
        <taxon>Apioideae</taxon>
        <taxon>apioid superclade</taxon>
        <taxon>Tordylieae</taxon>
        <taxon>Tordyliinae</taxon>
        <taxon>Heracleum</taxon>
    </lineage>
</organism>
<feature type="domain" description="Peptidase S8/S53" evidence="9">
    <location>
        <begin position="126"/>
        <end position="575"/>
    </location>
</feature>
<feature type="active site" description="Charge relay system" evidence="6 7">
    <location>
        <position position="198"/>
    </location>
</feature>
<dbReference type="InterPro" id="IPR036852">
    <property type="entry name" value="Peptidase_S8/S53_dom_sf"/>
</dbReference>
<evidence type="ECO:0000259" key="9">
    <source>
        <dbReference type="Pfam" id="PF00082"/>
    </source>
</evidence>
<dbReference type="GO" id="GO:0004252">
    <property type="term" value="F:serine-type endopeptidase activity"/>
    <property type="evidence" value="ECO:0007669"/>
    <property type="project" value="UniProtKB-UniRule"/>
</dbReference>
<proteinExistence type="inferred from homology"/>
<dbReference type="SUPFAM" id="SSF52743">
    <property type="entry name" value="Subtilisin-like"/>
    <property type="match status" value="1"/>
</dbReference>
<evidence type="ECO:0000259" key="11">
    <source>
        <dbReference type="Pfam" id="PF17766"/>
    </source>
</evidence>
<dbReference type="Proteomes" id="UP001237642">
    <property type="component" value="Unassembled WGS sequence"/>
</dbReference>
<sequence>MSRFLLLILYFITIIVSSSAQASDGDDRKAYIVYMGDRLKADLHGPSIHRSMLEQVLGSNASSSLLYSYTRSFNGFVVKLSSEEMLQVAAMNGVVSVFPNGKKQLHTTRTWEFMGFPQQTDKTNTGSDVIIGVLDSGIWPESDSFDDTGFGPPPVTWKGICQTSDITCNNKIVGARYYKSDGIYGPQDFVSPRDSEGHGTHVASTAAGDVVKTVGLTGLAAGTARGAVPSARLAIYKVCWSAFCEDADILAAFDDAIADGVNIVSLSVGGGPPRHYFNDSIAIGSFHAMKHGILTSTSAGNDGPVLGTISNYSPWQFTVAASTIDRKFFTKLKLGNDRVYQGVSVNTFDMKDVTYPIIYGGDAPNVTGGFSGESSRYCAPDSLDSTKVRGKILLCDMLNDGEPALQAGAAGIVMQGDERAKDFAISFPLPATFLSANDGRSVFNYIKLTSNPTGIILKSNEANDTFAPYVASFSSRGPNPITFDILKPDIAAPGVDVLAAWSSVAPVSRVKSDNRRVPYNIISGTSMACPHVSGIAAYVKSFHPSWSAAAIKSAIMTTAFPMNATTSLDNEFGYGAGHINPTKAINPGLVYDAGEIDYVKFLCGQGYSNKHLQIVTGDNSTCSEATNGTVWDLNLPSFALSSLPARYVSQSFNRMVTNVGSQVSTYKGTITGSSTLNIQLEPSVLSFTYIGQTLPFVVKIQGRLLESLVSAFLVWDDGLHQVRSPIVVYAAF</sequence>
<dbReference type="InterPro" id="IPR023828">
    <property type="entry name" value="Peptidase_S8_Ser-AS"/>
</dbReference>
<comment type="caution">
    <text evidence="12">The sequence shown here is derived from an EMBL/GenBank/DDBJ whole genome shotgun (WGS) entry which is preliminary data.</text>
</comment>
<dbReference type="PRINTS" id="PR00723">
    <property type="entry name" value="SUBTILISIN"/>
</dbReference>
<evidence type="ECO:0000256" key="4">
    <source>
        <dbReference type="ARBA" id="ARBA00022801"/>
    </source>
</evidence>
<dbReference type="Pfam" id="PF05922">
    <property type="entry name" value="Inhibitor_I9"/>
    <property type="match status" value="1"/>
</dbReference>
<dbReference type="Pfam" id="PF00082">
    <property type="entry name" value="Peptidase_S8"/>
    <property type="match status" value="1"/>
</dbReference>
<evidence type="ECO:0000256" key="8">
    <source>
        <dbReference type="SAM" id="SignalP"/>
    </source>
</evidence>
<dbReference type="EMBL" id="JAUIZM010000011">
    <property type="protein sequence ID" value="KAK1355265.1"/>
    <property type="molecule type" value="Genomic_DNA"/>
</dbReference>
<dbReference type="InterPro" id="IPR010259">
    <property type="entry name" value="S8pro/Inhibitor_I9"/>
</dbReference>
<dbReference type="Gene3D" id="2.60.40.2310">
    <property type="match status" value="1"/>
</dbReference>
<dbReference type="InterPro" id="IPR000209">
    <property type="entry name" value="Peptidase_S8/S53_dom"/>
</dbReference>
<feature type="active site" description="Charge relay system" evidence="6 7">
    <location>
        <position position="135"/>
    </location>
</feature>
<feature type="domain" description="Subtilisin-like protease fibronectin type-III" evidence="11">
    <location>
        <begin position="632"/>
        <end position="728"/>
    </location>
</feature>
<comment type="similarity">
    <text evidence="1 7">Belongs to the peptidase S8 family.</text>
</comment>
<keyword evidence="2 7" id="KW-0645">Protease</keyword>
<dbReference type="GO" id="GO:0006508">
    <property type="term" value="P:proteolysis"/>
    <property type="evidence" value="ECO:0007669"/>
    <property type="project" value="UniProtKB-KW"/>
</dbReference>
<dbReference type="PROSITE" id="PS00137">
    <property type="entry name" value="SUBTILASE_HIS"/>
    <property type="match status" value="1"/>
</dbReference>
<dbReference type="Gene3D" id="3.30.70.80">
    <property type="entry name" value="Peptidase S8 propeptide/proteinase inhibitor I9"/>
    <property type="match status" value="1"/>
</dbReference>
<keyword evidence="5 7" id="KW-0720">Serine protease</keyword>
<reference evidence="12" key="2">
    <citation type="submission" date="2023-05" db="EMBL/GenBank/DDBJ databases">
        <authorList>
            <person name="Schelkunov M.I."/>
        </authorList>
    </citation>
    <scope>NUCLEOTIDE SEQUENCE</scope>
    <source>
        <strain evidence="12">Hsosn_3</strain>
        <tissue evidence="12">Leaf</tissue>
    </source>
</reference>
<dbReference type="FunFam" id="3.40.50.200:FF:000006">
    <property type="entry name" value="Subtilisin-like protease SBT1.5"/>
    <property type="match status" value="1"/>
</dbReference>